<reference evidence="1 3" key="1">
    <citation type="journal article" date="2016" name="Genome Announc.">
        <title>Complete Genome Sequence of the Amino Acid-Fermenting Clostridium propionicum X2 (DSM 1682).</title>
        <authorList>
            <person name="Poehlein A."/>
            <person name="Schlien K."/>
            <person name="Chowdhury N.P."/>
            <person name="Gottschalk G."/>
            <person name="Buckel W."/>
            <person name="Daniel R."/>
        </authorList>
    </citation>
    <scope>NUCLEOTIDE SEQUENCE [LARGE SCALE GENOMIC DNA]</scope>
    <source>
        <strain evidence="1 3">X2</strain>
    </source>
</reference>
<protein>
    <recommendedName>
        <fullName evidence="5">Nif11 domain-containing protein</fullName>
    </recommendedName>
</protein>
<reference evidence="4" key="3">
    <citation type="submission" date="2016-11" db="EMBL/GenBank/DDBJ databases">
        <authorList>
            <person name="Jaros S."/>
            <person name="Januszkiewicz K."/>
            <person name="Wedrychowicz H."/>
        </authorList>
    </citation>
    <scope>NUCLEOTIDE SEQUENCE [LARGE SCALE GENOMIC DNA]</scope>
    <source>
        <strain evidence="4">DSM 1682</strain>
    </source>
</reference>
<proteinExistence type="predicted"/>
<dbReference type="KEGG" id="cpro:CPRO_17260"/>
<name>A0A0X1U8S0_ANAPI</name>
<dbReference type="RefSeq" id="WP_066050305.1">
    <property type="nucleotide sequence ID" value="NZ_CP014223.1"/>
</dbReference>
<evidence type="ECO:0000313" key="2">
    <source>
        <dbReference type="EMBL" id="SHE96822.1"/>
    </source>
</evidence>
<evidence type="ECO:0000313" key="3">
    <source>
        <dbReference type="Proteomes" id="UP000068026"/>
    </source>
</evidence>
<dbReference type="AlphaFoldDB" id="A0A0X1U8S0"/>
<dbReference type="Proteomes" id="UP000068026">
    <property type="component" value="Chromosome"/>
</dbReference>
<organism evidence="2 4">
    <name type="scientific">Anaerotignum propionicum DSM 1682</name>
    <dbReference type="NCBI Taxonomy" id="991789"/>
    <lineage>
        <taxon>Bacteria</taxon>
        <taxon>Bacillati</taxon>
        <taxon>Bacillota</taxon>
        <taxon>Clostridia</taxon>
        <taxon>Lachnospirales</taxon>
        <taxon>Anaerotignaceae</taxon>
        <taxon>Anaerotignum</taxon>
    </lineage>
</organism>
<dbReference type="Proteomes" id="UP000184204">
    <property type="component" value="Unassembled WGS sequence"/>
</dbReference>
<dbReference type="EMBL" id="CP014223">
    <property type="protein sequence ID" value="AMJ41314.1"/>
    <property type="molecule type" value="Genomic_DNA"/>
</dbReference>
<keyword evidence="3" id="KW-1185">Reference proteome</keyword>
<accession>A0A0X1U8S0</accession>
<reference evidence="2" key="4">
    <citation type="submission" date="2016-11" db="EMBL/GenBank/DDBJ databases">
        <authorList>
            <person name="Varghese N."/>
            <person name="Submissions S."/>
        </authorList>
    </citation>
    <scope>NUCLEOTIDE SEQUENCE</scope>
    <source>
        <strain evidence="2">DSM 1682</strain>
    </source>
</reference>
<reference evidence="3" key="2">
    <citation type="submission" date="2016-01" db="EMBL/GenBank/DDBJ databases">
        <authorList>
            <person name="Poehlein A."/>
            <person name="Schlien K."/>
            <person name="Gottschalk G."/>
            <person name="Buckel W."/>
            <person name="Daniel R."/>
        </authorList>
    </citation>
    <scope>NUCLEOTIDE SEQUENCE [LARGE SCALE GENOMIC DNA]</scope>
    <source>
        <strain evidence="3">X2</strain>
    </source>
</reference>
<sequence length="102" mass="11589">MKDEFMLKLKEKAKEIESAAKLFNLAKENDIAITAEEAAEYYAFLHPQGGLLSDEELDNVTGGCNDTDPDKICGECGRPLHKFYEAGTRYQCDYCKFHNLFK</sequence>
<gene>
    <name evidence="1" type="ORF">CPRO_17260</name>
    <name evidence="2" type="ORF">SAMN02745151_02352</name>
</gene>
<evidence type="ECO:0000313" key="4">
    <source>
        <dbReference type="Proteomes" id="UP000184204"/>
    </source>
</evidence>
<dbReference type="EMBL" id="FQUA01000012">
    <property type="protein sequence ID" value="SHE96822.1"/>
    <property type="molecule type" value="Genomic_DNA"/>
</dbReference>
<evidence type="ECO:0000313" key="1">
    <source>
        <dbReference type="EMBL" id="AMJ41314.1"/>
    </source>
</evidence>
<evidence type="ECO:0008006" key="5">
    <source>
        <dbReference type="Google" id="ProtNLM"/>
    </source>
</evidence>